<dbReference type="Gene3D" id="3.30.70.2970">
    <property type="entry name" value="Protein of unknown function (DUF541), domain 2"/>
    <property type="match status" value="1"/>
</dbReference>
<protein>
    <recommendedName>
        <fullName evidence="4">26 kDa periplasmic immunogenic protein</fullName>
    </recommendedName>
</protein>
<organism evidence="2 3">
    <name type="scientific">Candidatus Woesebacteria bacterium GWA1_41_8</name>
    <dbReference type="NCBI Taxonomy" id="1802471"/>
    <lineage>
        <taxon>Bacteria</taxon>
        <taxon>Candidatus Woeseibacteriota</taxon>
    </lineage>
</organism>
<name>A0A1F7WIV7_9BACT</name>
<dbReference type="EMBL" id="MGFJ01000014">
    <property type="protein sequence ID" value="OGM02784.1"/>
    <property type="molecule type" value="Genomic_DNA"/>
</dbReference>
<dbReference type="AlphaFoldDB" id="A0A1F7WIV7"/>
<keyword evidence="1" id="KW-0812">Transmembrane</keyword>
<proteinExistence type="predicted"/>
<comment type="caution">
    <text evidence="2">The sequence shown here is derived from an EMBL/GenBank/DDBJ whole genome shotgun (WGS) entry which is preliminary data.</text>
</comment>
<gene>
    <name evidence="2" type="ORF">A2115_01755</name>
</gene>
<dbReference type="InterPro" id="IPR007497">
    <property type="entry name" value="SIMPL/DUF541"/>
</dbReference>
<dbReference type="PANTHER" id="PTHR34387:SF1">
    <property type="entry name" value="PERIPLASMIC IMMUNOGENIC PROTEIN"/>
    <property type="match status" value="1"/>
</dbReference>
<accession>A0A1F7WIV7</accession>
<evidence type="ECO:0000313" key="3">
    <source>
        <dbReference type="Proteomes" id="UP000176198"/>
    </source>
</evidence>
<keyword evidence="1" id="KW-1133">Transmembrane helix</keyword>
<evidence type="ECO:0008006" key="4">
    <source>
        <dbReference type="Google" id="ProtNLM"/>
    </source>
</evidence>
<sequence>MDKYIDSAKYIVVAAIALVSLVFIKTFDIAFPISVVSKTASSELSVVGEGKVDVTPDTAYVDAGITINNEISVEAVQKKITDINNSIISEVKSLGVDEKNITTSDFSIMPNYQYDNGRNDISGYNGNATITIKTQDLGLVSKVVEGATKAGANRIQSLRFAVDNPDKYREQAREQAIANAREQAQKIAQTLGIQLGKVTNFVESSPQTPLAFESRALAPVGMGGGAAPDIQPGTQTITSTVTLYFEKK</sequence>
<dbReference type="GO" id="GO:0006974">
    <property type="term" value="P:DNA damage response"/>
    <property type="evidence" value="ECO:0007669"/>
    <property type="project" value="TreeGrafter"/>
</dbReference>
<dbReference type="PANTHER" id="PTHR34387">
    <property type="entry name" value="SLR1258 PROTEIN"/>
    <property type="match status" value="1"/>
</dbReference>
<dbReference type="Proteomes" id="UP000176198">
    <property type="component" value="Unassembled WGS sequence"/>
</dbReference>
<dbReference type="Pfam" id="PF04402">
    <property type="entry name" value="SIMPL"/>
    <property type="match status" value="1"/>
</dbReference>
<dbReference type="InterPro" id="IPR052022">
    <property type="entry name" value="26kDa_periplasmic_antigen"/>
</dbReference>
<reference evidence="2 3" key="1">
    <citation type="journal article" date="2016" name="Nat. Commun.">
        <title>Thousands of microbial genomes shed light on interconnected biogeochemical processes in an aquifer system.</title>
        <authorList>
            <person name="Anantharaman K."/>
            <person name="Brown C.T."/>
            <person name="Hug L.A."/>
            <person name="Sharon I."/>
            <person name="Castelle C.J."/>
            <person name="Probst A.J."/>
            <person name="Thomas B.C."/>
            <person name="Singh A."/>
            <person name="Wilkins M.J."/>
            <person name="Karaoz U."/>
            <person name="Brodie E.L."/>
            <person name="Williams K.H."/>
            <person name="Hubbard S.S."/>
            <person name="Banfield J.F."/>
        </authorList>
    </citation>
    <scope>NUCLEOTIDE SEQUENCE [LARGE SCALE GENOMIC DNA]</scope>
</reference>
<dbReference type="STRING" id="1802471.A2115_01755"/>
<dbReference type="Gene3D" id="3.30.110.170">
    <property type="entry name" value="Protein of unknown function (DUF541), domain 1"/>
    <property type="match status" value="1"/>
</dbReference>
<evidence type="ECO:0000256" key="1">
    <source>
        <dbReference type="SAM" id="Phobius"/>
    </source>
</evidence>
<evidence type="ECO:0000313" key="2">
    <source>
        <dbReference type="EMBL" id="OGM02784.1"/>
    </source>
</evidence>
<keyword evidence="1" id="KW-0472">Membrane</keyword>
<feature type="transmembrane region" description="Helical" evidence="1">
    <location>
        <begin position="12"/>
        <end position="33"/>
    </location>
</feature>